<comment type="caution">
    <text evidence="1">The sequence shown here is derived from an EMBL/GenBank/DDBJ whole genome shotgun (WGS) entry which is preliminary data.</text>
</comment>
<evidence type="ECO:0008006" key="3">
    <source>
        <dbReference type="Google" id="ProtNLM"/>
    </source>
</evidence>
<dbReference type="EMBL" id="JBHUDZ010000001">
    <property type="protein sequence ID" value="MFD1601292.1"/>
    <property type="molecule type" value="Genomic_DNA"/>
</dbReference>
<sequence length="435" mass="51000">MGINFYDYVSKYDFVPFAELLSSEDFKVITTGKTSLISTAIRKEYHNKSDVKIEFKPQTLKKEKTILKFKLQKAHQTASDPDGYLRYKLTAVNGQVFVSNHNKNEVEHDLGIKKYNDIIEIAFRKNLMKAVQYIDFYFKDNSNDWFDLKGGMLDKWEHCGRVTIGADKTAMSCHCNRDFTEEEMIEIIYNLRANQKMEKRKEVFFDAGSEFISVLRITEGKLNEEKNRTKIKLFTDELNKMFKKFKITSCKRKIHFLGQMYLETIYFRYTYESRSVVPGNYRGGVAFQGRGMKQITHDSNYLKYYDYINETNYSQIYEKYSSKDSKGNIDESVESCMKNNLEARNKGLDNAFYEELKIFAKKLSEDLFHAFNSAGWYSTIFQKKTLTAMDKGFSDEIIKEVTKAINGGDNGLQERINFTIWTKNFLNYDKKCLNK</sequence>
<reference evidence="2" key="1">
    <citation type="journal article" date="2019" name="Int. J. Syst. Evol. Microbiol.">
        <title>The Global Catalogue of Microorganisms (GCM) 10K type strain sequencing project: providing services to taxonomists for standard genome sequencing and annotation.</title>
        <authorList>
            <consortium name="The Broad Institute Genomics Platform"/>
            <consortium name="The Broad Institute Genome Sequencing Center for Infectious Disease"/>
            <person name="Wu L."/>
            <person name="Ma J."/>
        </authorList>
    </citation>
    <scope>NUCLEOTIDE SEQUENCE [LARGE SCALE GENOMIC DNA]</scope>
    <source>
        <strain evidence="2">CCUG 70865</strain>
    </source>
</reference>
<name>A0ABW4H7S7_9FLAO</name>
<evidence type="ECO:0000313" key="2">
    <source>
        <dbReference type="Proteomes" id="UP001597138"/>
    </source>
</evidence>
<keyword evidence="2" id="KW-1185">Reference proteome</keyword>
<proteinExistence type="predicted"/>
<dbReference type="RefSeq" id="WP_379817370.1">
    <property type="nucleotide sequence ID" value="NZ_JBHUDZ010000001.1"/>
</dbReference>
<dbReference type="InterPro" id="IPR023346">
    <property type="entry name" value="Lysozyme-like_dom_sf"/>
</dbReference>
<dbReference type="Proteomes" id="UP001597138">
    <property type="component" value="Unassembled WGS sequence"/>
</dbReference>
<accession>A0ABW4H7S7</accession>
<dbReference type="Gene3D" id="1.10.530.10">
    <property type="match status" value="1"/>
</dbReference>
<dbReference type="SUPFAM" id="SSF53955">
    <property type="entry name" value="Lysozyme-like"/>
    <property type="match status" value="1"/>
</dbReference>
<evidence type="ECO:0000313" key="1">
    <source>
        <dbReference type="EMBL" id="MFD1601292.1"/>
    </source>
</evidence>
<gene>
    <name evidence="1" type="ORF">ACFSC2_00915</name>
</gene>
<organism evidence="1 2">
    <name type="scientific">Flavobacterium artemisiae</name>
    <dbReference type="NCBI Taxonomy" id="2126556"/>
    <lineage>
        <taxon>Bacteria</taxon>
        <taxon>Pseudomonadati</taxon>
        <taxon>Bacteroidota</taxon>
        <taxon>Flavobacteriia</taxon>
        <taxon>Flavobacteriales</taxon>
        <taxon>Flavobacteriaceae</taxon>
        <taxon>Flavobacterium</taxon>
    </lineage>
</organism>
<protein>
    <recommendedName>
        <fullName evidence="3">Phage/plasmid replication protein, gene II/X family</fullName>
    </recommendedName>
</protein>